<sequence>MSHTAMQDDSGQTLPPETQQLYLWTGTYCKFAPLKGTKSSQEQVSRKTLIVCVPGRMIHPLNLRIKPTSSLPSSQRPSRMNETWAISGNNLNGIVDVLWELTTLNKATSSVPKCGARTQGFPYNQPDGLHAFVVDAASRELQSSTHCGNPDDAIKCPICSKSIKHKALHSHMGGHILRAQMGIKEDHLIAQAIDPCGFCGQSGHPVRLIKESKKRTFQPSSSCSLAITFSLGAAATSSKNSPSTNAPIRCSICPATSGDRAVVWKYNMLHHLGTVHAERSPTQPLPADLVNTMKVVRLEQERLGIPGEFISVGNEDEANETGEGTPATTAKRMKRASGAPSGQRQSKRVKASS</sequence>
<dbReference type="HOGENOM" id="CLU_067378_0_0_1"/>
<evidence type="ECO:0000256" key="1">
    <source>
        <dbReference type="SAM" id="MobiDB-lite"/>
    </source>
</evidence>
<dbReference type="Proteomes" id="UP000053647">
    <property type="component" value="Unassembled WGS sequence"/>
</dbReference>
<dbReference type="AlphaFoldDB" id="A0A0C9SPU5"/>
<dbReference type="EMBL" id="KN819485">
    <property type="protein sequence ID" value="KIJ09239.1"/>
    <property type="molecule type" value="Genomic_DNA"/>
</dbReference>
<name>A0A0C9SPU5_PAXIN</name>
<accession>A0A0C9SPU5</accession>
<gene>
    <name evidence="2" type="ORF">PAXINDRAFT_17657</name>
</gene>
<keyword evidence="3" id="KW-1185">Reference proteome</keyword>
<evidence type="ECO:0000313" key="3">
    <source>
        <dbReference type="Proteomes" id="UP000053647"/>
    </source>
</evidence>
<reference evidence="3" key="2">
    <citation type="submission" date="2015-01" db="EMBL/GenBank/DDBJ databases">
        <title>Evolutionary Origins and Diversification of the Mycorrhizal Mutualists.</title>
        <authorList>
            <consortium name="DOE Joint Genome Institute"/>
            <consortium name="Mycorrhizal Genomics Consortium"/>
            <person name="Kohler A."/>
            <person name="Kuo A."/>
            <person name="Nagy L.G."/>
            <person name="Floudas D."/>
            <person name="Copeland A."/>
            <person name="Barry K.W."/>
            <person name="Cichocki N."/>
            <person name="Veneault-Fourrey C."/>
            <person name="LaButti K."/>
            <person name="Lindquist E.A."/>
            <person name="Lipzen A."/>
            <person name="Lundell T."/>
            <person name="Morin E."/>
            <person name="Murat C."/>
            <person name="Riley R."/>
            <person name="Ohm R."/>
            <person name="Sun H."/>
            <person name="Tunlid A."/>
            <person name="Henrissat B."/>
            <person name="Grigoriev I.V."/>
            <person name="Hibbett D.S."/>
            <person name="Martin F."/>
        </authorList>
    </citation>
    <scope>NUCLEOTIDE SEQUENCE [LARGE SCALE GENOMIC DNA]</scope>
    <source>
        <strain evidence="3">ATCC 200175</strain>
    </source>
</reference>
<dbReference type="OrthoDB" id="2669184at2759"/>
<proteinExistence type="predicted"/>
<protein>
    <submittedName>
        <fullName evidence="2">Uncharacterized protein</fullName>
    </submittedName>
</protein>
<feature type="region of interest" description="Disordered" evidence="1">
    <location>
        <begin position="312"/>
        <end position="353"/>
    </location>
</feature>
<organism evidence="2 3">
    <name type="scientific">Paxillus involutus ATCC 200175</name>
    <dbReference type="NCBI Taxonomy" id="664439"/>
    <lineage>
        <taxon>Eukaryota</taxon>
        <taxon>Fungi</taxon>
        <taxon>Dikarya</taxon>
        <taxon>Basidiomycota</taxon>
        <taxon>Agaricomycotina</taxon>
        <taxon>Agaricomycetes</taxon>
        <taxon>Agaricomycetidae</taxon>
        <taxon>Boletales</taxon>
        <taxon>Paxilineae</taxon>
        <taxon>Paxillaceae</taxon>
        <taxon>Paxillus</taxon>
    </lineage>
</organism>
<evidence type="ECO:0000313" key="2">
    <source>
        <dbReference type="EMBL" id="KIJ09239.1"/>
    </source>
</evidence>
<reference evidence="2 3" key="1">
    <citation type="submission" date="2014-06" db="EMBL/GenBank/DDBJ databases">
        <authorList>
            <consortium name="DOE Joint Genome Institute"/>
            <person name="Kuo A."/>
            <person name="Kohler A."/>
            <person name="Nagy L.G."/>
            <person name="Floudas D."/>
            <person name="Copeland A."/>
            <person name="Barry K.W."/>
            <person name="Cichocki N."/>
            <person name="Veneault-Fourrey C."/>
            <person name="LaButti K."/>
            <person name="Lindquist E.A."/>
            <person name="Lipzen A."/>
            <person name="Lundell T."/>
            <person name="Morin E."/>
            <person name="Murat C."/>
            <person name="Sun H."/>
            <person name="Tunlid A."/>
            <person name="Henrissat B."/>
            <person name="Grigoriev I.V."/>
            <person name="Hibbett D.S."/>
            <person name="Martin F."/>
            <person name="Nordberg H.P."/>
            <person name="Cantor M.N."/>
            <person name="Hua S.X."/>
        </authorList>
    </citation>
    <scope>NUCLEOTIDE SEQUENCE [LARGE SCALE GENOMIC DNA]</scope>
    <source>
        <strain evidence="2 3">ATCC 200175</strain>
    </source>
</reference>